<dbReference type="InterPro" id="IPR050194">
    <property type="entry name" value="Glycosyltransferase_grp1"/>
</dbReference>
<dbReference type="RefSeq" id="WP_289166944.1">
    <property type="nucleotide sequence ID" value="NZ_JASZZN010000028.1"/>
</dbReference>
<keyword evidence="3" id="KW-0808">Transferase</keyword>
<evidence type="ECO:0000256" key="1">
    <source>
        <dbReference type="SAM" id="MobiDB-lite"/>
    </source>
</evidence>
<reference evidence="3 4" key="1">
    <citation type="submission" date="2023-06" db="EMBL/GenBank/DDBJ databases">
        <title>Roseiconus lacunae JC819 isolated from Gulf of Mannar region, Tamil Nadu.</title>
        <authorList>
            <person name="Pk S."/>
            <person name="Ch S."/>
            <person name="Ch V.R."/>
        </authorList>
    </citation>
    <scope>NUCLEOTIDE SEQUENCE [LARGE SCALE GENOMIC DNA]</scope>
    <source>
        <strain evidence="3 4">JC819</strain>
    </source>
</reference>
<feature type="region of interest" description="Disordered" evidence="1">
    <location>
        <begin position="1"/>
        <end position="29"/>
    </location>
</feature>
<dbReference type="InterPro" id="IPR001296">
    <property type="entry name" value="Glyco_trans_1"/>
</dbReference>
<accession>A0ABT7PRN1</accession>
<organism evidence="3 4">
    <name type="scientific">Roseiconus lacunae</name>
    <dbReference type="NCBI Taxonomy" id="2605694"/>
    <lineage>
        <taxon>Bacteria</taxon>
        <taxon>Pseudomonadati</taxon>
        <taxon>Planctomycetota</taxon>
        <taxon>Planctomycetia</taxon>
        <taxon>Pirellulales</taxon>
        <taxon>Pirellulaceae</taxon>
        <taxon>Roseiconus</taxon>
    </lineage>
</organism>
<keyword evidence="4" id="KW-1185">Reference proteome</keyword>
<dbReference type="Gene3D" id="3.40.50.2000">
    <property type="entry name" value="Glycogen Phosphorylase B"/>
    <property type="match status" value="2"/>
</dbReference>
<dbReference type="EMBL" id="JASZZN010000028">
    <property type="protein sequence ID" value="MDM4018934.1"/>
    <property type="molecule type" value="Genomic_DNA"/>
</dbReference>
<evidence type="ECO:0000313" key="4">
    <source>
        <dbReference type="Proteomes" id="UP001239462"/>
    </source>
</evidence>
<dbReference type="PANTHER" id="PTHR45947">
    <property type="entry name" value="SULFOQUINOVOSYL TRANSFERASE SQD2"/>
    <property type="match status" value="1"/>
</dbReference>
<dbReference type="GO" id="GO:0016757">
    <property type="term" value="F:glycosyltransferase activity"/>
    <property type="evidence" value="ECO:0007669"/>
    <property type="project" value="UniProtKB-KW"/>
</dbReference>
<dbReference type="EC" id="2.4.-.-" evidence="3"/>
<dbReference type="PANTHER" id="PTHR45947:SF3">
    <property type="entry name" value="SULFOQUINOVOSYL TRANSFERASE SQD2"/>
    <property type="match status" value="1"/>
</dbReference>
<comment type="caution">
    <text evidence="3">The sequence shown here is derived from an EMBL/GenBank/DDBJ whole genome shotgun (WGS) entry which is preliminary data.</text>
</comment>
<gene>
    <name evidence="3" type="ORF">QTN89_26005</name>
</gene>
<name>A0ABT7PRN1_9BACT</name>
<dbReference type="Pfam" id="PF00534">
    <property type="entry name" value="Glycos_transf_1"/>
    <property type="match status" value="1"/>
</dbReference>
<dbReference type="Proteomes" id="UP001239462">
    <property type="component" value="Unassembled WGS sequence"/>
</dbReference>
<proteinExistence type="predicted"/>
<evidence type="ECO:0000313" key="3">
    <source>
        <dbReference type="EMBL" id="MDM4018934.1"/>
    </source>
</evidence>
<evidence type="ECO:0000259" key="2">
    <source>
        <dbReference type="Pfam" id="PF00534"/>
    </source>
</evidence>
<keyword evidence="3" id="KW-0328">Glycosyltransferase</keyword>
<sequence length="435" mass="48783">MSVSLSESRTDRQAFASESTRTSRHAKGPKVLHIMPTMNPSYGGPCQGVRNLVPPMDRLGTTSEVVSFDPPENDFSPSDPFVTHCLGSGRGPWSYNRSYRPWLEANACNYDVLIIHGDWLYQSIATIRSLAKLRKHRPAVDLPKVYAMPHGMLDPWFQRDASRRIKAIRNWIYWKVFEHRVIEESDGVLFTCHQELELARIPFRPYRPKLEIDVGYGVPRPPAADEEKRQAFLRHCPELDDRPYLLFLSRIDPKKGIDLLIRAYAAVSAEFPVDTRIPALVIAGPDDSAYAREMKRLAGELGLTKPSDHNRNHAAVQFTGMLKGDAKWGAFYGCDAFVLPSHQENFGIAVAEALACGAPVLISNQVNIFVEIQNAKAGLIFDDNFEGTCDSLRQWLSLTPAERTAYRTSATACYQRYFSVDGAAKQFFEAIAGAT</sequence>
<protein>
    <submittedName>
        <fullName evidence="3">Glycosyltransferase</fullName>
        <ecNumber evidence="3">2.4.-.-</ecNumber>
    </submittedName>
</protein>
<dbReference type="SUPFAM" id="SSF53756">
    <property type="entry name" value="UDP-Glycosyltransferase/glycogen phosphorylase"/>
    <property type="match status" value="1"/>
</dbReference>
<feature type="domain" description="Glycosyl transferase family 1" evidence="2">
    <location>
        <begin position="240"/>
        <end position="399"/>
    </location>
</feature>